<dbReference type="Proteomes" id="UP000184383">
    <property type="component" value="Unassembled WGS sequence"/>
</dbReference>
<evidence type="ECO:0000313" key="1">
    <source>
        <dbReference type="EMBL" id="OJJ33475.1"/>
    </source>
</evidence>
<dbReference type="AlphaFoldDB" id="A0A1L9REX5"/>
<evidence type="ECO:0000313" key="2">
    <source>
        <dbReference type="Proteomes" id="UP000184383"/>
    </source>
</evidence>
<dbReference type="GeneID" id="63751895"/>
<sequence>MTVNLNIWGQWEPEEWFLGEIGVVFCIDSLRELSISGVHLLPDDPKIDNPEKYHGQTQLEMLDVSGLCIDTQALCNMLSFPKALLHVRIYQVNDEGYEDMPGECATMEGLTAALDKQKHSLEVLEIQRPLKIIGSPPIEECTLDLSGFPKLEEYIGPYRDSSGISK</sequence>
<name>A0A1L9REX5_ASPWE</name>
<keyword evidence="2" id="KW-1185">Reference proteome</keyword>
<accession>A0A1L9REX5</accession>
<gene>
    <name evidence="1" type="ORF">ASPWEDRAFT_43534</name>
</gene>
<dbReference type="EMBL" id="KV878214">
    <property type="protein sequence ID" value="OJJ33475.1"/>
    <property type="molecule type" value="Genomic_DNA"/>
</dbReference>
<proteinExistence type="predicted"/>
<reference evidence="2" key="1">
    <citation type="journal article" date="2017" name="Genome Biol.">
        <title>Comparative genomics reveals high biological diversity and specific adaptations in the industrially and medically important fungal genus Aspergillus.</title>
        <authorList>
            <person name="de Vries R.P."/>
            <person name="Riley R."/>
            <person name="Wiebenga A."/>
            <person name="Aguilar-Osorio G."/>
            <person name="Amillis S."/>
            <person name="Uchima C.A."/>
            <person name="Anderluh G."/>
            <person name="Asadollahi M."/>
            <person name="Askin M."/>
            <person name="Barry K."/>
            <person name="Battaglia E."/>
            <person name="Bayram O."/>
            <person name="Benocci T."/>
            <person name="Braus-Stromeyer S.A."/>
            <person name="Caldana C."/>
            <person name="Canovas D."/>
            <person name="Cerqueira G.C."/>
            <person name="Chen F."/>
            <person name="Chen W."/>
            <person name="Choi C."/>
            <person name="Clum A."/>
            <person name="Dos Santos R.A."/>
            <person name="Damasio A.R."/>
            <person name="Diallinas G."/>
            <person name="Emri T."/>
            <person name="Fekete E."/>
            <person name="Flipphi M."/>
            <person name="Freyberg S."/>
            <person name="Gallo A."/>
            <person name="Gournas C."/>
            <person name="Habgood R."/>
            <person name="Hainaut M."/>
            <person name="Harispe M.L."/>
            <person name="Henrissat B."/>
            <person name="Hilden K.S."/>
            <person name="Hope R."/>
            <person name="Hossain A."/>
            <person name="Karabika E."/>
            <person name="Karaffa L."/>
            <person name="Karanyi Z."/>
            <person name="Krasevec N."/>
            <person name="Kuo A."/>
            <person name="Kusch H."/>
            <person name="LaButti K."/>
            <person name="Lagendijk E.L."/>
            <person name="Lapidus A."/>
            <person name="Levasseur A."/>
            <person name="Lindquist E."/>
            <person name="Lipzen A."/>
            <person name="Logrieco A.F."/>
            <person name="MacCabe A."/>
            <person name="Maekelae M.R."/>
            <person name="Malavazi I."/>
            <person name="Melin P."/>
            <person name="Meyer V."/>
            <person name="Mielnichuk N."/>
            <person name="Miskei M."/>
            <person name="Molnar A.P."/>
            <person name="Mule G."/>
            <person name="Ngan C.Y."/>
            <person name="Orejas M."/>
            <person name="Orosz E."/>
            <person name="Ouedraogo J.P."/>
            <person name="Overkamp K.M."/>
            <person name="Park H.-S."/>
            <person name="Perrone G."/>
            <person name="Piumi F."/>
            <person name="Punt P.J."/>
            <person name="Ram A.F."/>
            <person name="Ramon A."/>
            <person name="Rauscher S."/>
            <person name="Record E."/>
            <person name="Riano-Pachon D.M."/>
            <person name="Robert V."/>
            <person name="Roehrig J."/>
            <person name="Ruller R."/>
            <person name="Salamov A."/>
            <person name="Salih N.S."/>
            <person name="Samson R.A."/>
            <person name="Sandor E."/>
            <person name="Sanguinetti M."/>
            <person name="Schuetze T."/>
            <person name="Sepcic K."/>
            <person name="Shelest E."/>
            <person name="Sherlock G."/>
            <person name="Sophianopoulou V."/>
            <person name="Squina F.M."/>
            <person name="Sun H."/>
            <person name="Susca A."/>
            <person name="Todd R.B."/>
            <person name="Tsang A."/>
            <person name="Unkles S.E."/>
            <person name="van de Wiele N."/>
            <person name="van Rossen-Uffink D."/>
            <person name="Oliveira J.V."/>
            <person name="Vesth T.C."/>
            <person name="Visser J."/>
            <person name="Yu J.-H."/>
            <person name="Zhou M."/>
            <person name="Andersen M.R."/>
            <person name="Archer D.B."/>
            <person name="Baker S.E."/>
            <person name="Benoit I."/>
            <person name="Brakhage A.A."/>
            <person name="Braus G.H."/>
            <person name="Fischer R."/>
            <person name="Frisvad J.C."/>
            <person name="Goldman G.H."/>
            <person name="Houbraken J."/>
            <person name="Oakley B."/>
            <person name="Pocsi I."/>
            <person name="Scazzocchio C."/>
            <person name="Seiboth B."/>
            <person name="vanKuyk P.A."/>
            <person name="Wortman J."/>
            <person name="Dyer P.S."/>
            <person name="Grigoriev I.V."/>
        </authorList>
    </citation>
    <scope>NUCLEOTIDE SEQUENCE [LARGE SCALE GENOMIC DNA]</scope>
    <source>
        <strain evidence="2">DTO 134E9</strain>
    </source>
</reference>
<protein>
    <submittedName>
        <fullName evidence="1">Uncharacterized protein</fullName>
    </submittedName>
</protein>
<dbReference type="RefSeq" id="XP_040687152.1">
    <property type="nucleotide sequence ID" value="XM_040836047.1"/>
</dbReference>
<dbReference type="OrthoDB" id="2522477at2759"/>
<dbReference type="VEuPathDB" id="FungiDB:ASPWEDRAFT_43534"/>
<organism evidence="1 2">
    <name type="scientific">Aspergillus wentii DTO 134E9</name>
    <dbReference type="NCBI Taxonomy" id="1073089"/>
    <lineage>
        <taxon>Eukaryota</taxon>
        <taxon>Fungi</taxon>
        <taxon>Dikarya</taxon>
        <taxon>Ascomycota</taxon>
        <taxon>Pezizomycotina</taxon>
        <taxon>Eurotiomycetes</taxon>
        <taxon>Eurotiomycetidae</taxon>
        <taxon>Eurotiales</taxon>
        <taxon>Aspergillaceae</taxon>
        <taxon>Aspergillus</taxon>
        <taxon>Aspergillus subgen. Cremei</taxon>
    </lineage>
</organism>
<dbReference type="STRING" id="1073089.A0A1L9REX5"/>